<keyword evidence="6" id="KW-0238">DNA-binding</keyword>
<accession>A0A2S1XXL0</accession>
<dbReference type="SUPFAM" id="SSF63592">
    <property type="entry name" value="Flagellar transcriptional activator FlhD"/>
    <property type="match status" value="1"/>
</dbReference>
<geneLocation type="plasmid" evidence="9">
    <name>pSL131_IncA/C-IncX3</name>
</geneLocation>
<keyword evidence="7" id="KW-0010">Activator</keyword>
<keyword evidence="1" id="KW-0963">Cytoplasm</keyword>
<dbReference type="InterPro" id="IPR007944">
    <property type="entry name" value="FlhC"/>
</dbReference>
<name>A0A2S1XXL0_SALET</name>
<organism evidence="9">
    <name type="scientific">Salmonella enterica subsp. enterica serovar Lomita</name>
    <dbReference type="NCBI Taxonomy" id="1160757"/>
    <lineage>
        <taxon>Bacteria</taxon>
        <taxon>Pseudomonadati</taxon>
        <taxon>Pseudomonadota</taxon>
        <taxon>Gammaproteobacteria</taxon>
        <taxon>Enterobacterales</taxon>
        <taxon>Enterobacteriaceae</taxon>
        <taxon>Salmonella</taxon>
    </lineage>
</organism>
<dbReference type="GO" id="GO:0044781">
    <property type="term" value="P:bacterial-type flagellum organization"/>
    <property type="evidence" value="ECO:0007669"/>
    <property type="project" value="UniProtKB-KW"/>
</dbReference>
<keyword evidence="9" id="KW-0966">Cell projection</keyword>
<reference evidence="9" key="1">
    <citation type="submission" date="2018-03" db="EMBL/GenBank/DDBJ databases">
        <title>Characterization of a cointegrate plasmid harbouring blaNDM-1.</title>
        <authorList>
            <person name="Li R."/>
            <person name="Xie M."/>
            <person name="Liu L."/>
            <person name="Zhang R."/>
            <person name="Chen S."/>
        </authorList>
    </citation>
    <scope>NUCLEOTIDE SEQUENCE</scope>
    <source>
        <strain evidence="9">SL131</strain>
        <plasmid evidence="9">pSL131_IncA/C-IncX3</plasmid>
    </source>
</reference>
<keyword evidence="2" id="KW-0479">Metal-binding</keyword>
<dbReference type="GO" id="GO:1902208">
    <property type="term" value="P:regulation of bacterial-type flagellum assembly"/>
    <property type="evidence" value="ECO:0007669"/>
    <property type="project" value="InterPro"/>
</dbReference>
<dbReference type="SUPFAM" id="SSF160930">
    <property type="entry name" value="FlhC-like"/>
    <property type="match status" value="1"/>
</dbReference>
<keyword evidence="9" id="KW-0282">Flagellum</keyword>
<evidence type="ECO:0000256" key="3">
    <source>
        <dbReference type="ARBA" id="ARBA00022795"/>
    </source>
</evidence>
<proteinExistence type="predicted"/>
<dbReference type="GO" id="GO:0045893">
    <property type="term" value="P:positive regulation of DNA-templated transcription"/>
    <property type="evidence" value="ECO:0007669"/>
    <property type="project" value="InterPro"/>
</dbReference>
<gene>
    <name evidence="9" type="primary">flhC</name>
    <name evidence="9" type="ORF">pSL131_IncA/C-IncX3_00165</name>
</gene>
<dbReference type="InterPro" id="IPR036194">
    <property type="entry name" value="FlhD_sf"/>
</dbReference>
<evidence type="ECO:0000256" key="5">
    <source>
        <dbReference type="ARBA" id="ARBA00023015"/>
    </source>
</evidence>
<protein>
    <submittedName>
        <fullName evidence="9">Flagellar transcriptional regulator FlhC</fullName>
    </submittedName>
</protein>
<keyword evidence="9" id="KW-0614">Plasmid</keyword>
<keyword evidence="8" id="KW-0804">Transcription</keyword>
<evidence type="ECO:0000256" key="4">
    <source>
        <dbReference type="ARBA" id="ARBA00022833"/>
    </source>
</evidence>
<keyword evidence="5" id="KW-0805">Transcription regulation</keyword>
<evidence type="ECO:0000256" key="7">
    <source>
        <dbReference type="ARBA" id="ARBA00023159"/>
    </source>
</evidence>
<dbReference type="GO" id="GO:0046872">
    <property type="term" value="F:metal ion binding"/>
    <property type="evidence" value="ECO:0007669"/>
    <property type="project" value="UniProtKB-KW"/>
</dbReference>
<keyword evidence="4" id="KW-0862">Zinc</keyword>
<evidence type="ECO:0000256" key="1">
    <source>
        <dbReference type="ARBA" id="ARBA00022490"/>
    </source>
</evidence>
<dbReference type="EMBL" id="MH105050">
    <property type="protein sequence ID" value="AWJ96154.1"/>
    <property type="molecule type" value="Genomic_DNA"/>
</dbReference>
<dbReference type="Pfam" id="PF05280">
    <property type="entry name" value="FlhC"/>
    <property type="match status" value="1"/>
</dbReference>
<dbReference type="Gene3D" id="1.10.4000.10">
    <property type="entry name" value="Flagellar transcriptional activator FlhD"/>
    <property type="match status" value="2"/>
</dbReference>
<dbReference type="GO" id="GO:0003677">
    <property type="term" value="F:DNA binding"/>
    <property type="evidence" value="ECO:0007669"/>
    <property type="project" value="UniProtKB-KW"/>
</dbReference>
<keyword evidence="3" id="KW-1005">Bacterial flagellum biogenesis</keyword>
<sequence>MLELDIIGAWDARAVNLDQEEADRNVYEFDLTLWNLLSTLAKERPDDAASQFSLGMDTVQKLSLATPSQLEALASGVLISFKLETAEQNIITRLSGDYDPVVFINHSVDEFDAAYWLLFNRVASRDPEMAKEVFGVSRELAELVAKATDSQLRHMSGTTVTHFTLRFAPSIIEEILDDSREELTHPVLKKLQQSLQETWEVEMNIGNSGTLGRWVTARHMALAGYITKIIMIETGLTYKQVRRLYQDLERDGYTLERKSRTFRGGATLIHSHTSKIQASLLMQLYFNIGGEAVLRSVNIKALNKAFRMYHAIRKEVPGMKGARWAPFDITDAWCLASELRSGDAMLEVCDNCKCTYFTSVNQRTCVECPFCKEQGRHGGGEKECA</sequence>
<evidence type="ECO:0000256" key="6">
    <source>
        <dbReference type="ARBA" id="ARBA00023125"/>
    </source>
</evidence>
<dbReference type="AlphaFoldDB" id="A0A2S1XXL0"/>
<evidence type="ECO:0000313" key="9">
    <source>
        <dbReference type="EMBL" id="AWJ96154.1"/>
    </source>
</evidence>
<evidence type="ECO:0000256" key="2">
    <source>
        <dbReference type="ARBA" id="ARBA00022723"/>
    </source>
</evidence>
<keyword evidence="9" id="KW-0969">Cilium</keyword>
<evidence type="ECO:0000256" key="8">
    <source>
        <dbReference type="ARBA" id="ARBA00023163"/>
    </source>
</evidence>